<dbReference type="PANTHER" id="PTHR37984:SF5">
    <property type="entry name" value="PROTEIN NYNRIN-LIKE"/>
    <property type="match status" value="1"/>
</dbReference>
<name>A0A9P6GYE2_9MICR</name>
<comment type="caution">
    <text evidence="2">The sequence shown here is derived from an EMBL/GenBank/DDBJ whole genome shotgun (WGS) entry which is preliminary data.</text>
</comment>
<evidence type="ECO:0000313" key="3">
    <source>
        <dbReference type="Proteomes" id="UP000740883"/>
    </source>
</evidence>
<dbReference type="PROSITE" id="PS50994">
    <property type="entry name" value="INTEGRASE"/>
    <property type="match status" value="1"/>
</dbReference>
<dbReference type="AlphaFoldDB" id="A0A9P6GYE2"/>
<dbReference type="OrthoDB" id="2194511at2759"/>
<accession>A0A9P6GYE2</accession>
<proteinExistence type="predicted"/>
<dbReference type="Proteomes" id="UP000740883">
    <property type="component" value="Unassembled WGS sequence"/>
</dbReference>
<dbReference type="Gene3D" id="3.30.420.10">
    <property type="entry name" value="Ribonuclease H-like superfamily/Ribonuclease H"/>
    <property type="match status" value="1"/>
</dbReference>
<dbReference type="InterPro" id="IPR036397">
    <property type="entry name" value="RNaseH_sf"/>
</dbReference>
<dbReference type="InterPro" id="IPR012337">
    <property type="entry name" value="RNaseH-like_sf"/>
</dbReference>
<dbReference type="InterPro" id="IPR050951">
    <property type="entry name" value="Retrovirus_Pol_polyprotein"/>
</dbReference>
<dbReference type="EMBL" id="SBJO01000231">
    <property type="protein sequence ID" value="KAF9761966.1"/>
    <property type="molecule type" value="Genomic_DNA"/>
</dbReference>
<dbReference type="SUPFAM" id="SSF53098">
    <property type="entry name" value="Ribonuclease H-like"/>
    <property type="match status" value="1"/>
</dbReference>
<evidence type="ECO:0000259" key="1">
    <source>
        <dbReference type="PROSITE" id="PS50994"/>
    </source>
</evidence>
<protein>
    <submittedName>
        <fullName evidence="2">Transposon Tf2-11 polyprotein</fullName>
    </submittedName>
</protein>
<dbReference type="PANTHER" id="PTHR37984">
    <property type="entry name" value="PROTEIN CBG26694"/>
    <property type="match status" value="1"/>
</dbReference>
<dbReference type="GO" id="GO:0015074">
    <property type="term" value="P:DNA integration"/>
    <property type="evidence" value="ECO:0007669"/>
    <property type="project" value="InterPro"/>
</dbReference>
<reference evidence="2 3" key="1">
    <citation type="journal article" date="2020" name="Genome Biol. Evol.">
        <title>Comparative genomics of strictly vertically transmitted, feminizing microsporidia endosymbionts of amphipod crustaceans.</title>
        <authorList>
            <person name="Cormier A."/>
            <person name="Chebbi M.A."/>
            <person name="Giraud I."/>
            <person name="Wattier R."/>
            <person name="Teixeira M."/>
            <person name="Gilbert C."/>
            <person name="Rigaud T."/>
            <person name="Cordaux R."/>
        </authorList>
    </citation>
    <scope>NUCLEOTIDE SEQUENCE [LARGE SCALE GENOMIC DNA]</scope>
    <source>
        <strain evidence="2 3">Ou3-Ou53</strain>
    </source>
</reference>
<keyword evidence="3" id="KW-1185">Reference proteome</keyword>
<organism evidence="2 3">
    <name type="scientific">Nosema granulosis</name>
    <dbReference type="NCBI Taxonomy" id="83296"/>
    <lineage>
        <taxon>Eukaryota</taxon>
        <taxon>Fungi</taxon>
        <taxon>Fungi incertae sedis</taxon>
        <taxon>Microsporidia</taxon>
        <taxon>Nosematidae</taxon>
        <taxon>Nosema</taxon>
    </lineage>
</organism>
<sequence length="246" mass="28653">MNIQCDNGKEFSNSLIKEFCEKFKINLIHGRPRHPQSQGQVERFNQSLTRYLSTHLFESENKEKDVIKWIELLYRVTYQYNTAVNSATGKSPFLLFFEREGFDSVKGPLNADEDDGLINDSSENIFEESLLSLNSNFPTPPTINNTSVKEHYEKYIARMDRKAVHNSKYDFETGEFVYLKKDFDANNPKNKLDSFYYPKAKIIEILSNKRLKINMDGEEQTISMSMVKRFSNNKKCCAFNYLGVQP</sequence>
<evidence type="ECO:0000313" key="2">
    <source>
        <dbReference type="EMBL" id="KAF9761966.1"/>
    </source>
</evidence>
<dbReference type="GO" id="GO:0005634">
    <property type="term" value="C:nucleus"/>
    <property type="evidence" value="ECO:0007669"/>
    <property type="project" value="UniProtKB-ARBA"/>
</dbReference>
<gene>
    <name evidence="2" type="primary">Tf2-11_0</name>
    <name evidence="2" type="ORF">NGRA_2300</name>
</gene>
<feature type="domain" description="Integrase catalytic" evidence="1">
    <location>
        <begin position="1"/>
        <end position="100"/>
    </location>
</feature>
<dbReference type="GO" id="GO:0003676">
    <property type="term" value="F:nucleic acid binding"/>
    <property type="evidence" value="ECO:0007669"/>
    <property type="project" value="InterPro"/>
</dbReference>
<dbReference type="InterPro" id="IPR001584">
    <property type="entry name" value="Integrase_cat-core"/>
</dbReference>